<organism evidence="3 4">
    <name type="scientific">Candidatus Nitronauta litoralis</name>
    <dbReference type="NCBI Taxonomy" id="2705533"/>
    <lineage>
        <taxon>Bacteria</taxon>
        <taxon>Pseudomonadati</taxon>
        <taxon>Nitrospinota/Tectimicrobiota group</taxon>
        <taxon>Nitrospinota</taxon>
        <taxon>Nitrospinia</taxon>
        <taxon>Nitrospinales</taxon>
        <taxon>Nitrospinaceae</taxon>
        <taxon>Candidatus Nitronauta</taxon>
    </lineage>
</organism>
<gene>
    <name evidence="3" type="ORF">G3M70_11125</name>
</gene>
<comment type="similarity">
    <text evidence="1">Belongs to the short-chain dehydrogenases/reductases (SDR) family.</text>
</comment>
<dbReference type="PRINTS" id="PR00081">
    <property type="entry name" value="GDHRDH"/>
</dbReference>
<dbReference type="EMBL" id="CP048685">
    <property type="protein sequence ID" value="QPJ62390.1"/>
    <property type="molecule type" value="Genomic_DNA"/>
</dbReference>
<dbReference type="InterPro" id="IPR002347">
    <property type="entry name" value="SDR_fam"/>
</dbReference>
<dbReference type="AlphaFoldDB" id="A0A7T0G0C0"/>
<dbReference type="PANTHER" id="PTHR42760">
    <property type="entry name" value="SHORT-CHAIN DEHYDROGENASES/REDUCTASES FAMILY MEMBER"/>
    <property type="match status" value="1"/>
</dbReference>
<protein>
    <submittedName>
        <fullName evidence="3">SDR family oxidoreductase</fullName>
    </submittedName>
</protein>
<evidence type="ECO:0000256" key="1">
    <source>
        <dbReference type="ARBA" id="ARBA00006484"/>
    </source>
</evidence>
<dbReference type="PRINTS" id="PR00080">
    <property type="entry name" value="SDRFAMILY"/>
</dbReference>
<proteinExistence type="inferred from homology"/>
<evidence type="ECO:0000313" key="3">
    <source>
        <dbReference type="EMBL" id="QPJ62390.1"/>
    </source>
</evidence>
<keyword evidence="2" id="KW-0560">Oxidoreductase</keyword>
<dbReference type="SUPFAM" id="SSF51735">
    <property type="entry name" value="NAD(P)-binding Rossmann-fold domains"/>
    <property type="match status" value="1"/>
</dbReference>
<dbReference type="Pfam" id="PF13561">
    <property type="entry name" value="adh_short_C2"/>
    <property type="match status" value="1"/>
</dbReference>
<dbReference type="KEGG" id="nli:G3M70_11125"/>
<dbReference type="PANTHER" id="PTHR42760:SF133">
    <property type="entry name" value="3-OXOACYL-[ACYL-CARRIER-PROTEIN] REDUCTASE"/>
    <property type="match status" value="1"/>
</dbReference>
<dbReference type="Proteomes" id="UP000594688">
    <property type="component" value="Chromosome"/>
</dbReference>
<name>A0A7T0G0C0_9BACT</name>
<dbReference type="GO" id="GO:0016616">
    <property type="term" value="F:oxidoreductase activity, acting on the CH-OH group of donors, NAD or NADP as acceptor"/>
    <property type="evidence" value="ECO:0007669"/>
    <property type="project" value="TreeGrafter"/>
</dbReference>
<dbReference type="InterPro" id="IPR036291">
    <property type="entry name" value="NAD(P)-bd_dom_sf"/>
</dbReference>
<dbReference type="Gene3D" id="3.40.50.720">
    <property type="entry name" value="NAD(P)-binding Rossmann-like Domain"/>
    <property type="match status" value="1"/>
</dbReference>
<accession>A0A7T0G0C0</accession>
<reference evidence="3 4" key="1">
    <citation type="submission" date="2020-02" db="EMBL/GenBank/DDBJ databases">
        <title>Genomic and physiological characterization of two novel Nitrospinaceae genera.</title>
        <authorList>
            <person name="Mueller A.J."/>
            <person name="Jung M.-Y."/>
            <person name="Strachan C.R."/>
            <person name="Herbold C.W."/>
            <person name="Kirkegaard R.H."/>
            <person name="Daims H."/>
        </authorList>
    </citation>
    <scope>NUCLEOTIDE SEQUENCE [LARGE SCALE GENOMIC DNA]</scope>
    <source>
        <strain evidence="3">EB</strain>
    </source>
</reference>
<dbReference type="FunFam" id="3.40.50.720:FF:000084">
    <property type="entry name" value="Short-chain dehydrogenase reductase"/>
    <property type="match status" value="1"/>
</dbReference>
<sequence>MKKPDPAKTQIDLKGKVALLTGGAGILGARFAWSLAGKGARVAIVDRDLEKTRRVAADINQELPDSAFPFEVDITLKQDWDDLKQKINSNLGDVDILINNAAAKSPNFFEPFETFPLEDWNFVMNVNTTGVMLGCQAFGSEMAERGKGSIINTLSIYGIVAPDQRVYEGSEYEGRAINTPAIYSTSKAAVWGLTRYLAAFWGGKGVRVNAITPGGVYSGQNETFTDRYSARVPLGRMADGDELCGAVLFLASDTSSYITGQNIVVDGGLTVW</sequence>
<evidence type="ECO:0000313" key="4">
    <source>
        <dbReference type="Proteomes" id="UP000594688"/>
    </source>
</evidence>
<evidence type="ECO:0000256" key="2">
    <source>
        <dbReference type="ARBA" id="ARBA00023002"/>
    </source>
</evidence>